<sequence>VDLQLTTKRLVLRPLSINDMSLVIEMFTDEQVMQYAGGTTLKKKIVGEMQMYTRRGGNGCVGVWCICDQTTGASLGSIALLPLPTDKDDTDWGQLIEDQLPASEIEIGYFLKRSAWGNGYATEAAERILRFAFEDSPLGEVVAVIDPRNQSSRRVLEKIGFVSTGTRLAYGEDLPGFQIIREDWLARQ</sequence>
<feature type="domain" description="N-acetyltransferase" evidence="1">
    <location>
        <begin position="9"/>
        <end position="162"/>
    </location>
</feature>
<evidence type="ECO:0000259" key="1">
    <source>
        <dbReference type="Pfam" id="PF13302"/>
    </source>
</evidence>
<dbReference type="AlphaFoldDB" id="A0A382CLI9"/>
<dbReference type="EMBL" id="UINC01035105">
    <property type="protein sequence ID" value="SVB26986.1"/>
    <property type="molecule type" value="Genomic_DNA"/>
</dbReference>
<dbReference type="SUPFAM" id="SSF55729">
    <property type="entry name" value="Acyl-CoA N-acyltransferases (Nat)"/>
    <property type="match status" value="1"/>
</dbReference>
<dbReference type="Pfam" id="PF13302">
    <property type="entry name" value="Acetyltransf_3"/>
    <property type="match status" value="1"/>
</dbReference>
<dbReference type="InterPro" id="IPR051531">
    <property type="entry name" value="N-acetyltransferase"/>
</dbReference>
<gene>
    <name evidence="2" type="ORF">METZ01_LOCUS179840</name>
</gene>
<dbReference type="PANTHER" id="PTHR43792:SF1">
    <property type="entry name" value="N-ACETYLTRANSFERASE DOMAIN-CONTAINING PROTEIN"/>
    <property type="match status" value="1"/>
</dbReference>
<name>A0A382CLI9_9ZZZZ</name>
<dbReference type="PANTHER" id="PTHR43792">
    <property type="entry name" value="GNAT FAMILY, PUTATIVE (AFU_ORTHOLOGUE AFUA_3G00765)-RELATED-RELATED"/>
    <property type="match status" value="1"/>
</dbReference>
<dbReference type="InterPro" id="IPR016181">
    <property type="entry name" value="Acyl_CoA_acyltransferase"/>
</dbReference>
<organism evidence="2">
    <name type="scientific">marine metagenome</name>
    <dbReference type="NCBI Taxonomy" id="408172"/>
    <lineage>
        <taxon>unclassified sequences</taxon>
        <taxon>metagenomes</taxon>
        <taxon>ecological metagenomes</taxon>
    </lineage>
</organism>
<protein>
    <recommendedName>
        <fullName evidence="1">N-acetyltransferase domain-containing protein</fullName>
    </recommendedName>
</protein>
<evidence type="ECO:0000313" key="2">
    <source>
        <dbReference type="EMBL" id="SVB26986.1"/>
    </source>
</evidence>
<dbReference type="Gene3D" id="3.40.630.30">
    <property type="match status" value="1"/>
</dbReference>
<feature type="non-terminal residue" evidence="2">
    <location>
        <position position="1"/>
    </location>
</feature>
<dbReference type="GO" id="GO:0016747">
    <property type="term" value="F:acyltransferase activity, transferring groups other than amino-acyl groups"/>
    <property type="evidence" value="ECO:0007669"/>
    <property type="project" value="InterPro"/>
</dbReference>
<accession>A0A382CLI9</accession>
<reference evidence="2" key="1">
    <citation type="submission" date="2018-05" db="EMBL/GenBank/DDBJ databases">
        <authorList>
            <person name="Lanie J.A."/>
            <person name="Ng W.-L."/>
            <person name="Kazmierczak K.M."/>
            <person name="Andrzejewski T.M."/>
            <person name="Davidsen T.M."/>
            <person name="Wayne K.J."/>
            <person name="Tettelin H."/>
            <person name="Glass J.I."/>
            <person name="Rusch D."/>
            <person name="Podicherti R."/>
            <person name="Tsui H.-C.T."/>
            <person name="Winkler M.E."/>
        </authorList>
    </citation>
    <scope>NUCLEOTIDE SEQUENCE</scope>
</reference>
<dbReference type="InterPro" id="IPR000182">
    <property type="entry name" value="GNAT_dom"/>
</dbReference>
<proteinExistence type="predicted"/>